<feature type="region of interest" description="Disordered" evidence="1">
    <location>
        <begin position="677"/>
        <end position="762"/>
    </location>
</feature>
<feature type="region of interest" description="Disordered" evidence="1">
    <location>
        <begin position="626"/>
        <end position="648"/>
    </location>
</feature>
<feature type="compositionally biased region" description="Polar residues" evidence="1">
    <location>
        <begin position="230"/>
        <end position="247"/>
    </location>
</feature>
<feature type="region of interest" description="Disordered" evidence="1">
    <location>
        <begin position="63"/>
        <end position="94"/>
    </location>
</feature>
<feature type="compositionally biased region" description="Polar residues" evidence="1">
    <location>
        <begin position="565"/>
        <end position="577"/>
    </location>
</feature>
<protein>
    <submittedName>
        <fullName evidence="2">Uncharacterized protein</fullName>
    </submittedName>
</protein>
<sequence length="894" mass="96354">MDERILEAARALCLSPRRRDRFDRTSPLKPSAALPQLNTVGTASSSLVPDALAPSKAIAKLATATGSTLPPDATMPRGVKRPRRAFGPAQSSISISELPPARKLARYDTNPAGLSANDPIVISDFDDDDLVDNTSTVEAVPHEAEQDEEKEEEIEEQQGKEEQQEAESSSALHLQSLANRFTYRSLTKARVIREPEPETLPKSESLKPLTSATELFKPPTSPTKLLSIPKTDTSASDSIAESSATAQRKSKATKGTRRATIQMKKTLEAAKAAGVAPLRLDRVLPHGFRLIARCSFCAGLFAKSISSKPKQQHMSFCAPLHGVELSATAVDMISSDITSARVRDEEVKKKQSEERTVLQDVMHDADIVMHEGRASQIATSPKKRGKDKVTTKKAIKHSTRPQVLVAEDPETEGSPAPRAAAHSLLPARKAMLPARDVADQLLGSVISVKTQSSKSEVAGEKLKAQVHAQPSDRRSDANLPSTPKETRTALFSPAHVSDHADPFNPGEVVDEENSHEESTLPLVSAEQVFASMASSSPHKSPVKALQKSRERQVSGEYAKALTLDGFNQSPGSPSLPRTQPFAPSKLAQRRQNGSTTAREKLFGAQTTKRSLRDLVQSHRDENICDTSGKCKRKADDNDHMAPSSVHTKKARLNLAELKPSSADSGSIQSDESHALAAADDDMDVDDQTSRELPSTQRGKSMGKLQEGLSVKANSGSAIGMAGTDEKEEHASSPPQQTALKGCSTKQQDAAIDTGDSPTGTDAVSLDEMLTEEDDDEDTQSFLDLLEPLQGMHQSVVSPTHSLSDPLSYDLDESDATQTAYKSRRMLVACGGASTAVEHRRKGNRSALPSSFVSTLHHLTQRASPHYAARESSVSNSDPDLVRITDDSCDSSPRP</sequence>
<organism evidence="2">
    <name type="scientific">Sporisorium scitamineum</name>
    <dbReference type="NCBI Taxonomy" id="49012"/>
    <lineage>
        <taxon>Eukaryota</taxon>
        <taxon>Fungi</taxon>
        <taxon>Dikarya</taxon>
        <taxon>Basidiomycota</taxon>
        <taxon>Ustilaginomycotina</taxon>
        <taxon>Ustilaginomycetes</taxon>
        <taxon>Ustilaginales</taxon>
        <taxon>Ustilaginaceae</taxon>
        <taxon>Sporisorium</taxon>
    </lineage>
</organism>
<dbReference type="AlphaFoldDB" id="A0A140KM39"/>
<feature type="region of interest" description="Disordered" evidence="1">
    <location>
        <begin position="139"/>
        <end position="171"/>
    </location>
</feature>
<feature type="compositionally biased region" description="Basic residues" evidence="1">
    <location>
        <begin position="381"/>
        <end position="399"/>
    </location>
</feature>
<feature type="region of interest" description="Disordered" evidence="1">
    <location>
        <begin position="531"/>
        <end position="608"/>
    </location>
</feature>
<feature type="region of interest" description="Disordered" evidence="1">
    <location>
        <begin position="192"/>
        <end position="256"/>
    </location>
</feature>
<feature type="compositionally biased region" description="Acidic residues" evidence="1">
    <location>
        <begin position="145"/>
        <end position="156"/>
    </location>
</feature>
<dbReference type="OrthoDB" id="2550115at2759"/>
<accession>A0A140KM39</accession>
<reference evidence="2" key="1">
    <citation type="submission" date="2014-06" db="EMBL/GenBank/DDBJ databases">
        <authorList>
            <person name="Ju J."/>
            <person name="Zhang J."/>
        </authorList>
    </citation>
    <scope>NUCLEOTIDE SEQUENCE</scope>
    <source>
        <strain evidence="2">SscI8</strain>
    </source>
</reference>
<evidence type="ECO:0000256" key="1">
    <source>
        <dbReference type="SAM" id="MobiDB-lite"/>
    </source>
</evidence>
<dbReference type="EMBL" id="LK056652">
    <property type="protein sequence ID" value="CDR87170.1"/>
    <property type="molecule type" value="Genomic_DNA"/>
</dbReference>
<feature type="compositionally biased region" description="Basic and acidic residues" evidence="1">
    <location>
        <begin position="192"/>
        <end position="205"/>
    </location>
</feature>
<feature type="region of interest" description="Disordered" evidence="1">
    <location>
        <begin position="450"/>
        <end position="519"/>
    </location>
</feature>
<feature type="compositionally biased region" description="Polar residues" evidence="1">
    <location>
        <begin position="732"/>
        <end position="747"/>
    </location>
</feature>
<gene>
    <name evidence="2" type="ORF">SPSC_00296</name>
</gene>
<feature type="region of interest" description="Disordered" evidence="1">
    <location>
        <begin position="374"/>
        <end position="418"/>
    </location>
</feature>
<evidence type="ECO:0000313" key="2">
    <source>
        <dbReference type="EMBL" id="CDR87170.1"/>
    </source>
</evidence>
<name>A0A140KM39_9BASI</name>
<feature type="region of interest" description="Disordered" evidence="1">
    <location>
        <begin position="858"/>
        <end position="894"/>
    </location>
</feature>
<proteinExistence type="predicted"/>